<dbReference type="Proteomes" id="UP000824219">
    <property type="component" value="Linkage Group LG28"/>
</dbReference>
<comment type="caution">
    <text evidence="1">The sequence shown here is derived from an EMBL/GenBank/DDBJ whole genome shotgun (WGS) entry which is preliminary data.</text>
</comment>
<evidence type="ECO:0000313" key="1">
    <source>
        <dbReference type="EMBL" id="KAG7314987.1"/>
    </source>
</evidence>
<organism evidence="1 2">
    <name type="scientific">Hemibagrus wyckioides</name>
    <dbReference type="NCBI Taxonomy" id="337641"/>
    <lineage>
        <taxon>Eukaryota</taxon>
        <taxon>Metazoa</taxon>
        <taxon>Chordata</taxon>
        <taxon>Craniata</taxon>
        <taxon>Vertebrata</taxon>
        <taxon>Euteleostomi</taxon>
        <taxon>Actinopterygii</taxon>
        <taxon>Neopterygii</taxon>
        <taxon>Teleostei</taxon>
        <taxon>Ostariophysi</taxon>
        <taxon>Siluriformes</taxon>
        <taxon>Bagridae</taxon>
        <taxon>Hemibagrus</taxon>
    </lineage>
</organism>
<sequence>MLVTSWGRVLTGNASPEFFAIFVLANLSELERNSFHVRCLRCEDSSDCPLHITDNILRIKTGPADSPHHARPVGEAQAV</sequence>
<evidence type="ECO:0000313" key="2">
    <source>
        <dbReference type="Proteomes" id="UP000824219"/>
    </source>
</evidence>
<reference evidence="1 2" key="1">
    <citation type="submission" date="2021-06" db="EMBL/GenBank/DDBJ databases">
        <title>Chromosome-level genome assembly of the red-tail catfish (Hemibagrus wyckioides).</title>
        <authorList>
            <person name="Shao F."/>
        </authorList>
    </citation>
    <scope>NUCLEOTIDE SEQUENCE [LARGE SCALE GENOMIC DNA]</scope>
    <source>
        <strain evidence="1">EC202008001</strain>
        <tissue evidence="1">Blood</tissue>
    </source>
</reference>
<keyword evidence="2" id="KW-1185">Reference proteome</keyword>
<dbReference type="EMBL" id="JAHKSW010000028">
    <property type="protein sequence ID" value="KAG7314987.1"/>
    <property type="molecule type" value="Genomic_DNA"/>
</dbReference>
<dbReference type="AlphaFoldDB" id="A0A9D3N5X3"/>
<name>A0A9D3N5X3_9TELE</name>
<gene>
    <name evidence="1" type="ORF">KOW79_022290</name>
</gene>
<accession>A0A9D3N5X3</accession>
<protein>
    <submittedName>
        <fullName evidence="1">Uncharacterized protein</fullName>
    </submittedName>
</protein>
<proteinExistence type="predicted"/>